<organism evidence="2 3">
    <name type="scientific">Candidatus Nomurabacteria bacterium RIFCSPLOWO2_01_FULL_42_17</name>
    <dbReference type="NCBI Taxonomy" id="1801780"/>
    <lineage>
        <taxon>Bacteria</taxon>
        <taxon>Candidatus Nomuraibacteriota</taxon>
    </lineage>
</organism>
<protein>
    <submittedName>
        <fullName evidence="2">Uncharacterized protein</fullName>
    </submittedName>
</protein>
<accession>A0A1F6XNK8</accession>
<feature type="region of interest" description="Disordered" evidence="1">
    <location>
        <begin position="42"/>
        <end position="61"/>
    </location>
</feature>
<feature type="region of interest" description="Disordered" evidence="1">
    <location>
        <begin position="1"/>
        <end position="20"/>
    </location>
</feature>
<comment type="caution">
    <text evidence="2">The sequence shown here is derived from an EMBL/GenBank/DDBJ whole genome shotgun (WGS) entry which is preliminary data.</text>
</comment>
<dbReference type="AlphaFoldDB" id="A0A1F6XNK8"/>
<name>A0A1F6XNK8_9BACT</name>
<proteinExistence type="predicted"/>
<gene>
    <name evidence="2" type="ORF">A2917_00180</name>
</gene>
<evidence type="ECO:0000256" key="1">
    <source>
        <dbReference type="SAM" id="MobiDB-lite"/>
    </source>
</evidence>
<reference evidence="2 3" key="1">
    <citation type="journal article" date="2016" name="Nat. Commun.">
        <title>Thousands of microbial genomes shed light on interconnected biogeochemical processes in an aquifer system.</title>
        <authorList>
            <person name="Anantharaman K."/>
            <person name="Brown C.T."/>
            <person name="Hug L.A."/>
            <person name="Sharon I."/>
            <person name="Castelle C.J."/>
            <person name="Probst A.J."/>
            <person name="Thomas B.C."/>
            <person name="Singh A."/>
            <person name="Wilkins M.J."/>
            <person name="Karaoz U."/>
            <person name="Brodie E.L."/>
            <person name="Williams K.H."/>
            <person name="Hubbard S.S."/>
            <person name="Banfield J.F."/>
        </authorList>
    </citation>
    <scope>NUCLEOTIDE SEQUENCE [LARGE SCALE GENOMIC DNA]</scope>
</reference>
<sequence length="61" mass="7222">MRHTIEKSPSSSPDQPSPEEKMANIIRAKLARGLTLTETEEAFLREQKRENWRDDNPRYEH</sequence>
<dbReference type="STRING" id="1801780.A2917_00180"/>
<evidence type="ECO:0000313" key="2">
    <source>
        <dbReference type="EMBL" id="OGI95726.1"/>
    </source>
</evidence>
<evidence type="ECO:0000313" key="3">
    <source>
        <dbReference type="Proteomes" id="UP000178104"/>
    </source>
</evidence>
<dbReference type="Proteomes" id="UP000178104">
    <property type="component" value="Unassembled WGS sequence"/>
</dbReference>
<dbReference type="EMBL" id="MFVE01000002">
    <property type="protein sequence ID" value="OGI95726.1"/>
    <property type="molecule type" value="Genomic_DNA"/>
</dbReference>